<evidence type="ECO:0000313" key="6">
    <source>
        <dbReference type="EMBL" id="GGM41406.1"/>
    </source>
</evidence>
<evidence type="ECO:0000259" key="5">
    <source>
        <dbReference type="PROSITE" id="PS50977"/>
    </source>
</evidence>
<proteinExistence type="predicted"/>
<dbReference type="InterPro" id="IPR011075">
    <property type="entry name" value="TetR_C"/>
</dbReference>
<evidence type="ECO:0000256" key="3">
    <source>
        <dbReference type="ARBA" id="ARBA00023163"/>
    </source>
</evidence>
<sequence length="180" mass="20219">MEATWELVQQSPVSDVTIQAISKRSGVSKPTIYRWWPNRNAVVIDSVFARVADEMTFDETGSAVETLSDQFRRALSLLRSRPGRILAEILAEGQSDPTALASFNELFLQVRRAEARTLIERGIATGEFDPRLDVDVAIDMIYGPLYFRLLARHLPLTDAGDSILYWVLSGLRPRRDPPSS</sequence>
<dbReference type="PANTHER" id="PTHR30055:SF148">
    <property type="entry name" value="TETR-FAMILY TRANSCRIPTIONAL REGULATOR"/>
    <property type="match status" value="1"/>
</dbReference>
<dbReference type="GO" id="GO:0000976">
    <property type="term" value="F:transcription cis-regulatory region binding"/>
    <property type="evidence" value="ECO:0007669"/>
    <property type="project" value="TreeGrafter"/>
</dbReference>
<dbReference type="Pfam" id="PF16859">
    <property type="entry name" value="TetR_C_11"/>
    <property type="match status" value="1"/>
</dbReference>
<dbReference type="Pfam" id="PF00440">
    <property type="entry name" value="TetR_N"/>
    <property type="match status" value="1"/>
</dbReference>
<accession>A0A8J3C6K4</accession>
<name>A0A8J3C6K4_9PSEU</name>
<evidence type="ECO:0000256" key="4">
    <source>
        <dbReference type="PROSITE-ProRule" id="PRU00335"/>
    </source>
</evidence>
<evidence type="ECO:0000313" key="7">
    <source>
        <dbReference type="Proteomes" id="UP000637578"/>
    </source>
</evidence>
<dbReference type="InterPro" id="IPR036271">
    <property type="entry name" value="Tet_transcr_reg_TetR-rel_C_sf"/>
</dbReference>
<keyword evidence="1" id="KW-0805">Transcription regulation</keyword>
<dbReference type="InterPro" id="IPR009057">
    <property type="entry name" value="Homeodomain-like_sf"/>
</dbReference>
<keyword evidence="2 4" id="KW-0238">DNA-binding</keyword>
<dbReference type="AlphaFoldDB" id="A0A8J3C6K4"/>
<evidence type="ECO:0000256" key="2">
    <source>
        <dbReference type="ARBA" id="ARBA00023125"/>
    </source>
</evidence>
<dbReference type="InterPro" id="IPR050109">
    <property type="entry name" value="HTH-type_TetR-like_transc_reg"/>
</dbReference>
<reference evidence="6" key="2">
    <citation type="submission" date="2020-09" db="EMBL/GenBank/DDBJ databases">
        <authorList>
            <person name="Sun Q."/>
            <person name="Zhou Y."/>
        </authorList>
    </citation>
    <scope>NUCLEOTIDE SEQUENCE</scope>
    <source>
        <strain evidence="6">CGMCC 4.5737</strain>
    </source>
</reference>
<organism evidence="6 7">
    <name type="scientific">Longimycelium tulufanense</name>
    <dbReference type="NCBI Taxonomy" id="907463"/>
    <lineage>
        <taxon>Bacteria</taxon>
        <taxon>Bacillati</taxon>
        <taxon>Actinomycetota</taxon>
        <taxon>Actinomycetes</taxon>
        <taxon>Pseudonocardiales</taxon>
        <taxon>Pseudonocardiaceae</taxon>
        <taxon>Longimycelium</taxon>
    </lineage>
</organism>
<feature type="domain" description="HTH tetR-type" evidence="5">
    <location>
        <begin position="1"/>
        <end position="54"/>
    </location>
</feature>
<comment type="caution">
    <text evidence="6">The sequence shown here is derived from an EMBL/GenBank/DDBJ whole genome shotgun (WGS) entry which is preliminary data.</text>
</comment>
<reference evidence="6" key="1">
    <citation type="journal article" date="2014" name="Int. J. Syst. Evol. Microbiol.">
        <title>Complete genome sequence of Corynebacterium casei LMG S-19264T (=DSM 44701T), isolated from a smear-ripened cheese.</title>
        <authorList>
            <consortium name="US DOE Joint Genome Institute (JGI-PGF)"/>
            <person name="Walter F."/>
            <person name="Albersmeier A."/>
            <person name="Kalinowski J."/>
            <person name="Ruckert C."/>
        </authorList>
    </citation>
    <scope>NUCLEOTIDE SEQUENCE</scope>
    <source>
        <strain evidence="6">CGMCC 4.5737</strain>
    </source>
</reference>
<keyword evidence="3" id="KW-0804">Transcription</keyword>
<feature type="DNA-binding region" description="H-T-H motif" evidence="4">
    <location>
        <begin position="17"/>
        <end position="36"/>
    </location>
</feature>
<dbReference type="RefSeq" id="WP_189054470.1">
    <property type="nucleotide sequence ID" value="NZ_BMMK01000003.1"/>
</dbReference>
<dbReference type="SUPFAM" id="SSF48498">
    <property type="entry name" value="Tetracyclin repressor-like, C-terminal domain"/>
    <property type="match status" value="1"/>
</dbReference>
<dbReference type="InterPro" id="IPR001647">
    <property type="entry name" value="HTH_TetR"/>
</dbReference>
<dbReference type="PROSITE" id="PS50977">
    <property type="entry name" value="HTH_TETR_2"/>
    <property type="match status" value="1"/>
</dbReference>
<dbReference type="EMBL" id="BMMK01000003">
    <property type="protein sequence ID" value="GGM41406.1"/>
    <property type="molecule type" value="Genomic_DNA"/>
</dbReference>
<protein>
    <submittedName>
        <fullName evidence="6">TetR family transcriptional regulator</fullName>
    </submittedName>
</protein>
<keyword evidence="7" id="KW-1185">Reference proteome</keyword>
<gene>
    <name evidence="6" type="ORF">GCM10012275_10520</name>
</gene>
<dbReference type="GO" id="GO:0003700">
    <property type="term" value="F:DNA-binding transcription factor activity"/>
    <property type="evidence" value="ECO:0007669"/>
    <property type="project" value="TreeGrafter"/>
</dbReference>
<dbReference type="Gene3D" id="1.10.10.60">
    <property type="entry name" value="Homeodomain-like"/>
    <property type="match status" value="1"/>
</dbReference>
<evidence type="ECO:0000256" key="1">
    <source>
        <dbReference type="ARBA" id="ARBA00023015"/>
    </source>
</evidence>
<dbReference type="SUPFAM" id="SSF46689">
    <property type="entry name" value="Homeodomain-like"/>
    <property type="match status" value="1"/>
</dbReference>
<dbReference type="Gene3D" id="1.10.357.10">
    <property type="entry name" value="Tetracycline Repressor, domain 2"/>
    <property type="match status" value="1"/>
</dbReference>
<dbReference type="PANTHER" id="PTHR30055">
    <property type="entry name" value="HTH-TYPE TRANSCRIPTIONAL REGULATOR RUTR"/>
    <property type="match status" value="1"/>
</dbReference>
<dbReference type="Proteomes" id="UP000637578">
    <property type="component" value="Unassembled WGS sequence"/>
</dbReference>